<dbReference type="Proteomes" id="UP000004931">
    <property type="component" value="Unassembled WGS sequence"/>
</dbReference>
<dbReference type="eggNOG" id="COG0534">
    <property type="taxonomic scope" value="Bacteria"/>
</dbReference>
<dbReference type="PANTHER" id="PTHR42893:SF46">
    <property type="entry name" value="PROTEIN DETOXIFICATION 44, CHLOROPLASTIC"/>
    <property type="match status" value="1"/>
</dbReference>
<feature type="transmembrane region" description="Helical" evidence="6">
    <location>
        <begin position="336"/>
        <end position="358"/>
    </location>
</feature>
<dbReference type="Pfam" id="PF01554">
    <property type="entry name" value="MatE"/>
    <property type="match status" value="2"/>
</dbReference>
<evidence type="ECO:0000313" key="7">
    <source>
        <dbReference type="EMBL" id="EAW32718.1"/>
    </source>
</evidence>
<evidence type="ECO:0000256" key="2">
    <source>
        <dbReference type="ARBA" id="ARBA00010199"/>
    </source>
</evidence>
<evidence type="ECO:0000313" key="8">
    <source>
        <dbReference type="Proteomes" id="UP000004931"/>
    </source>
</evidence>
<dbReference type="InterPro" id="IPR044644">
    <property type="entry name" value="DinF-like"/>
</dbReference>
<evidence type="ECO:0000256" key="5">
    <source>
        <dbReference type="ARBA" id="ARBA00023136"/>
    </source>
</evidence>
<feature type="transmembrane region" description="Helical" evidence="6">
    <location>
        <begin position="114"/>
        <end position="136"/>
    </location>
</feature>
<dbReference type="PANTHER" id="PTHR42893">
    <property type="entry name" value="PROTEIN DETOXIFICATION 44, CHLOROPLASTIC-RELATED"/>
    <property type="match status" value="1"/>
</dbReference>
<dbReference type="GO" id="GO:0015297">
    <property type="term" value="F:antiporter activity"/>
    <property type="evidence" value="ECO:0007669"/>
    <property type="project" value="InterPro"/>
</dbReference>
<accession>A0Y9B4</accession>
<organism evidence="7 8">
    <name type="scientific">marine gamma proteobacterium HTCC2143</name>
    <dbReference type="NCBI Taxonomy" id="247633"/>
    <lineage>
        <taxon>Bacteria</taxon>
        <taxon>Pseudomonadati</taxon>
        <taxon>Pseudomonadota</taxon>
        <taxon>Gammaproteobacteria</taxon>
        <taxon>Cellvibrionales</taxon>
        <taxon>Spongiibacteraceae</taxon>
        <taxon>BD1-7 clade</taxon>
    </lineage>
</organism>
<evidence type="ECO:0000256" key="6">
    <source>
        <dbReference type="SAM" id="Phobius"/>
    </source>
</evidence>
<reference evidence="7 8" key="1">
    <citation type="journal article" date="2010" name="J. Bacteriol.">
        <title>Genome sequence of the oligotrophic marine Gammaproteobacterium HTCC2143, isolated from the Oregon Coast.</title>
        <authorList>
            <person name="Oh H.M."/>
            <person name="Kang I."/>
            <person name="Ferriera S."/>
            <person name="Giovannoni S.J."/>
            <person name="Cho J.C."/>
        </authorList>
    </citation>
    <scope>NUCLEOTIDE SEQUENCE [LARGE SCALE GENOMIC DNA]</scope>
    <source>
        <strain evidence="7 8">HTCC2143</strain>
    </source>
</reference>
<gene>
    <name evidence="7" type="ORF">GP2143_15721</name>
</gene>
<dbReference type="GO" id="GO:0005886">
    <property type="term" value="C:plasma membrane"/>
    <property type="evidence" value="ECO:0007669"/>
    <property type="project" value="TreeGrafter"/>
</dbReference>
<name>A0Y9B4_9GAMM</name>
<keyword evidence="3 6" id="KW-0812">Transmembrane</keyword>
<dbReference type="InterPro" id="IPR002528">
    <property type="entry name" value="MATE_fam"/>
</dbReference>
<feature type="transmembrane region" description="Helical" evidence="6">
    <location>
        <begin position="298"/>
        <end position="324"/>
    </location>
</feature>
<dbReference type="GO" id="GO:0042910">
    <property type="term" value="F:xenobiotic transmembrane transporter activity"/>
    <property type="evidence" value="ECO:0007669"/>
    <property type="project" value="InterPro"/>
</dbReference>
<dbReference type="EMBL" id="AAVT01000001">
    <property type="protein sequence ID" value="EAW32718.1"/>
    <property type="molecule type" value="Genomic_DNA"/>
</dbReference>
<comment type="caution">
    <text evidence="7">The sequence shown here is derived from an EMBL/GenBank/DDBJ whole genome shotgun (WGS) entry which is preliminary data.</text>
</comment>
<evidence type="ECO:0000256" key="4">
    <source>
        <dbReference type="ARBA" id="ARBA00022989"/>
    </source>
</evidence>
<dbReference type="STRING" id="247633.GP2143_15721"/>
<keyword evidence="4 6" id="KW-1133">Transmembrane helix</keyword>
<feature type="transmembrane region" description="Helical" evidence="6">
    <location>
        <begin position="172"/>
        <end position="192"/>
    </location>
</feature>
<dbReference type="NCBIfam" id="TIGR00797">
    <property type="entry name" value="matE"/>
    <property type="match status" value="1"/>
</dbReference>
<keyword evidence="5 6" id="KW-0472">Membrane</keyword>
<dbReference type="CDD" id="cd13136">
    <property type="entry name" value="MATE_DinF_like"/>
    <property type="match status" value="1"/>
</dbReference>
<evidence type="ECO:0000256" key="1">
    <source>
        <dbReference type="ARBA" id="ARBA00004141"/>
    </source>
</evidence>
<proteinExistence type="inferred from homology"/>
<protein>
    <submittedName>
        <fullName evidence="7">Na+-driven multidrug efflux pump</fullName>
    </submittedName>
</protein>
<feature type="transmembrane region" description="Helical" evidence="6">
    <location>
        <begin position="143"/>
        <end position="166"/>
    </location>
</feature>
<dbReference type="AlphaFoldDB" id="A0Y9B4"/>
<feature type="transmembrane region" description="Helical" evidence="6">
    <location>
        <begin position="25"/>
        <end position="45"/>
    </location>
</feature>
<evidence type="ECO:0000256" key="3">
    <source>
        <dbReference type="ARBA" id="ARBA00022692"/>
    </source>
</evidence>
<comment type="subcellular location">
    <subcellularLocation>
        <location evidence="1">Membrane</location>
        <topology evidence="1">Multi-pass membrane protein</topology>
    </subcellularLocation>
</comment>
<comment type="similarity">
    <text evidence="2">Belongs to the multi antimicrobial extrusion (MATE) (TC 2.A.66.1) family.</text>
</comment>
<sequence>MIISNLSVPILGLVDTAILGHLEDAQFLVAVAIGSSILSFLYWGFGFLRMGTTGFAAQAYGAEQHNRSRLIIGQSLILGLVLGLSVVCLSPMLLSVGLSLIVPPMGSGELAASYVQIRIFSAPAVLMNYAIIGWMIGHQNTRWPLIIMLFTNSINLALDFLLIVGLDMNSDGAAVATLIAEYSGCGLALYLLKRQLHRRPGSLDIQSLLRWQDYRELIVVNRHLFVRTLILLASFAFFTAQGAKQGEVIVAANVILIHLLTLTAFGMDGFAHAAEAMVGAAVGKKDGKLFLSVCYHSAFWSLVTALAFTLLFLIAGPAIIGLLTSIAAVKAAAIQYLPWLLVLPLISVWGYLFDGIFIGATQTAAMQTTMIYAATLVYLPTWYFGQYWGNHGLWFALIAFNAARGLFLGFCFYRFNQQQRWWRAAASND</sequence>
<feature type="transmembrane region" description="Helical" evidence="6">
    <location>
        <begin position="370"/>
        <end position="388"/>
    </location>
</feature>
<feature type="transmembrane region" description="Helical" evidence="6">
    <location>
        <begin position="76"/>
        <end position="102"/>
    </location>
</feature>
<keyword evidence="8" id="KW-1185">Reference proteome</keyword>
<feature type="transmembrane region" description="Helical" evidence="6">
    <location>
        <begin position="248"/>
        <end position="267"/>
    </location>
</feature>
<feature type="transmembrane region" description="Helical" evidence="6">
    <location>
        <begin position="224"/>
        <end position="242"/>
    </location>
</feature>
<feature type="transmembrane region" description="Helical" evidence="6">
    <location>
        <begin position="394"/>
        <end position="413"/>
    </location>
</feature>